<gene>
    <name evidence="1" type="ORF">UFOVP169_3</name>
</gene>
<accession>A0A6J7WAC0</accession>
<proteinExistence type="predicted"/>
<evidence type="ECO:0000313" key="1">
    <source>
        <dbReference type="EMBL" id="CAB5194397.1"/>
    </source>
</evidence>
<reference evidence="1" key="1">
    <citation type="submission" date="2020-05" db="EMBL/GenBank/DDBJ databases">
        <authorList>
            <person name="Chiriac C."/>
            <person name="Salcher M."/>
            <person name="Ghai R."/>
            <person name="Kavagutti S V."/>
        </authorList>
    </citation>
    <scope>NUCLEOTIDE SEQUENCE</scope>
</reference>
<protein>
    <submittedName>
        <fullName evidence="1">Uncharacterized protein</fullName>
    </submittedName>
</protein>
<dbReference type="EMBL" id="LR798219">
    <property type="protein sequence ID" value="CAB5194397.1"/>
    <property type="molecule type" value="Genomic_DNA"/>
</dbReference>
<name>A0A6J7WAC0_9CAUD</name>
<sequence length="260" mass="26141">MSTTITAGNATTGLALSADNTGQLELKTGSGAGTTALTLSTSQIATFTGGVILPAGTATVAPLTMTAGTSLTSPAAGAFEFDGSTFFTTDDVTDGRGYVPSVHFFRLTSDGSAITTIANFFGTTSGMSLDNNIFYEVEAYLYFTKTTAGTATFTMTFTQAPVNNNALYVGTPVGGVGTAGTAQTAALVKSTATAGALPATGSLTTAVNHEYVLQSMFQANATTGGTLNLQVTSSAGSITPLTGSYFKVTRLPAANVGAFV</sequence>
<organism evidence="1">
    <name type="scientific">uncultured Caudovirales phage</name>
    <dbReference type="NCBI Taxonomy" id="2100421"/>
    <lineage>
        <taxon>Viruses</taxon>
        <taxon>Duplodnaviria</taxon>
        <taxon>Heunggongvirae</taxon>
        <taxon>Uroviricota</taxon>
        <taxon>Caudoviricetes</taxon>
        <taxon>Peduoviridae</taxon>
        <taxon>Maltschvirus</taxon>
        <taxon>Maltschvirus maltsch</taxon>
    </lineage>
</organism>